<dbReference type="InterPro" id="IPR022791">
    <property type="entry name" value="L-PG_synthase/AglD"/>
</dbReference>
<keyword evidence="8" id="KW-1185">Reference proteome</keyword>
<dbReference type="EMBL" id="JALPQF010000001">
    <property type="protein sequence ID" value="MCK8479319.1"/>
    <property type="molecule type" value="Genomic_DNA"/>
</dbReference>
<gene>
    <name evidence="7" type="ORF">MUY34_01735</name>
</gene>
<evidence type="ECO:0000256" key="5">
    <source>
        <dbReference type="ARBA" id="ARBA00023136"/>
    </source>
</evidence>
<protein>
    <submittedName>
        <fullName evidence="7">Flippase-like domain-containing protein</fullName>
    </submittedName>
</protein>
<comment type="subcellular location">
    <subcellularLocation>
        <location evidence="1">Cell membrane</location>
        <topology evidence="1">Multi-pass membrane protein</topology>
    </subcellularLocation>
</comment>
<organism evidence="7 8">
    <name type="scientific">Psychroserpens algicola</name>
    <dbReference type="NCBI Taxonomy" id="1719034"/>
    <lineage>
        <taxon>Bacteria</taxon>
        <taxon>Pseudomonadati</taxon>
        <taxon>Bacteroidota</taxon>
        <taxon>Flavobacteriia</taxon>
        <taxon>Flavobacteriales</taxon>
        <taxon>Flavobacteriaceae</taxon>
        <taxon>Psychroserpens</taxon>
    </lineage>
</organism>
<proteinExistence type="predicted"/>
<keyword evidence="4 6" id="KW-1133">Transmembrane helix</keyword>
<evidence type="ECO:0000313" key="8">
    <source>
        <dbReference type="Proteomes" id="UP001203687"/>
    </source>
</evidence>
<dbReference type="Proteomes" id="UP001203687">
    <property type="component" value="Unassembled WGS sequence"/>
</dbReference>
<accession>A0ABT0H5M7</accession>
<evidence type="ECO:0000256" key="3">
    <source>
        <dbReference type="ARBA" id="ARBA00022692"/>
    </source>
</evidence>
<dbReference type="Pfam" id="PF03706">
    <property type="entry name" value="LPG_synthase_TM"/>
    <property type="match status" value="1"/>
</dbReference>
<keyword evidence="3 6" id="KW-0812">Transmembrane</keyword>
<sequence length="332" mass="38323">MPRTHFGFMFFGSLPYKTKQFFFVLIKLSIVVGAFYFIYKKLATNENLDFYEFWAFLKENDSFSAKNILFLFVLTLFNWFFEILKWKTLVGYIKAISFKNALEQSLGALTASLFTPNRIGEYGSKAIYFTSSKRKQIMLLNLISNMMQMSVTVLLGCIGLWFMHSKYHIEINYFKISRALAIIAVAGAFTIFGLKQNKFRIKGFSIDKLKSFIKNVPVSIHIITFGMSVLRYLIFSFQFYYLLQLFGVNVSYYNAMVVITSMYLLASIIPSIFIFDVVIKGSVAVYLFSLVGVNEFTTLSIVTLMWLLNFVLPSVFGSYYVLNFNLPKTNDD</sequence>
<evidence type="ECO:0000256" key="1">
    <source>
        <dbReference type="ARBA" id="ARBA00004651"/>
    </source>
</evidence>
<comment type="caution">
    <text evidence="7">The sequence shown here is derived from an EMBL/GenBank/DDBJ whole genome shotgun (WGS) entry which is preliminary data.</text>
</comment>
<feature type="transmembrane region" description="Helical" evidence="6">
    <location>
        <begin position="63"/>
        <end position="81"/>
    </location>
</feature>
<keyword evidence="5 6" id="KW-0472">Membrane</keyword>
<evidence type="ECO:0000256" key="2">
    <source>
        <dbReference type="ARBA" id="ARBA00022475"/>
    </source>
</evidence>
<feature type="transmembrane region" description="Helical" evidence="6">
    <location>
        <begin position="21"/>
        <end position="39"/>
    </location>
</feature>
<feature type="transmembrane region" description="Helical" evidence="6">
    <location>
        <begin position="176"/>
        <end position="194"/>
    </location>
</feature>
<evidence type="ECO:0000256" key="6">
    <source>
        <dbReference type="SAM" id="Phobius"/>
    </source>
</evidence>
<keyword evidence="2" id="KW-1003">Cell membrane</keyword>
<reference evidence="7" key="1">
    <citation type="submission" date="2022-04" db="EMBL/GenBank/DDBJ databases">
        <authorList>
            <person name="Ren T."/>
        </authorList>
    </citation>
    <scope>NUCLEOTIDE SEQUENCE</scope>
    <source>
        <strain evidence="7">F63249</strain>
    </source>
</reference>
<name>A0ABT0H5M7_9FLAO</name>
<evidence type="ECO:0000256" key="4">
    <source>
        <dbReference type="ARBA" id="ARBA00022989"/>
    </source>
</evidence>
<feature type="transmembrane region" description="Helical" evidence="6">
    <location>
        <begin position="215"/>
        <end position="234"/>
    </location>
</feature>
<feature type="transmembrane region" description="Helical" evidence="6">
    <location>
        <begin position="139"/>
        <end position="164"/>
    </location>
</feature>
<evidence type="ECO:0000313" key="7">
    <source>
        <dbReference type="EMBL" id="MCK8479319.1"/>
    </source>
</evidence>